<dbReference type="GO" id="GO:0016020">
    <property type="term" value="C:membrane"/>
    <property type="evidence" value="ECO:0007669"/>
    <property type="project" value="TreeGrafter"/>
</dbReference>
<dbReference type="InterPro" id="IPR036865">
    <property type="entry name" value="CRAL-TRIO_dom_sf"/>
</dbReference>
<sequence>RQDKVSTRNAIIVDMKGFSVMHLMKLKPLILKDLIRVSLESVPFRYSFICFFNAPLYVKIAVNTLVMPFFPKKLKERVYITNGTYKELYNFFDRNHLPKDYDGT</sequence>
<name>A0A161MKF9_TRIIF</name>
<proteinExistence type="predicted"/>
<feature type="domain" description="CRAL-TRIO" evidence="1">
    <location>
        <begin position="1"/>
        <end position="104"/>
    </location>
</feature>
<dbReference type="GO" id="GO:1902936">
    <property type="term" value="F:phosphatidylinositol bisphosphate binding"/>
    <property type="evidence" value="ECO:0007669"/>
    <property type="project" value="TreeGrafter"/>
</dbReference>
<reference evidence="2" key="2">
    <citation type="journal article" date="2017" name="J. Med. Entomol.">
        <title>Transcriptome Analysis of the Triatoma infestans (Hemiptera: Reduviidae) Integument.</title>
        <authorList>
            <person name="Calderon-Fernandez G.M."/>
            <person name="Moriconi D.E."/>
            <person name="Dulbecco A.B."/>
            <person name="Juarez M.P."/>
        </authorList>
    </citation>
    <scope>NUCLEOTIDE SEQUENCE</scope>
    <source>
        <strain evidence="2">Int1</strain>
        <tissue evidence="2">Integument</tissue>
    </source>
</reference>
<dbReference type="Gene3D" id="3.40.525.10">
    <property type="entry name" value="CRAL-TRIO lipid binding domain"/>
    <property type="match status" value="1"/>
</dbReference>
<organism evidence="2">
    <name type="scientific">Triatoma infestans</name>
    <name type="common">Assassin bug</name>
    <dbReference type="NCBI Taxonomy" id="30076"/>
    <lineage>
        <taxon>Eukaryota</taxon>
        <taxon>Metazoa</taxon>
        <taxon>Ecdysozoa</taxon>
        <taxon>Arthropoda</taxon>
        <taxon>Hexapoda</taxon>
        <taxon>Insecta</taxon>
        <taxon>Pterygota</taxon>
        <taxon>Neoptera</taxon>
        <taxon>Paraneoptera</taxon>
        <taxon>Hemiptera</taxon>
        <taxon>Heteroptera</taxon>
        <taxon>Panheteroptera</taxon>
        <taxon>Cimicomorpha</taxon>
        <taxon>Reduviidae</taxon>
        <taxon>Triatominae</taxon>
        <taxon>Triatoma</taxon>
    </lineage>
</organism>
<accession>A0A161MKF9</accession>
<reference evidence="2" key="1">
    <citation type="submission" date="2016-04" db="EMBL/GenBank/DDBJ databases">
        <authorList>
            <person name="Calderon-Fernandez G.M.Sr."/>
        </authorList>
    </citation>
    <scope>NUCLEOTIDE SEQUENCE</scope>
    <source>
        <strain evidence="2">Int1</strain>
        <tissue evidence="2">Integument</tissue>
    </source>
</reference>
<feature type="non-terminal residue" evidence="2">
    <location>
        <position position="104"/>
    </location>
</feature>
<evidence type="ECO:0000259" key="1">
    <source>
        <dbReference type="PROSITE" id="PS50191"/>
    </source>
</evidence>
<evidence type="ECO:0000313" key="2">
    <source>
        <dbReference type="EMBL" id="JAS02746.1"/>
    </source>
</evidence>
<dbReference type="Pfam" id="PF00650">
    <property type="entry name" value="CRAL_TRIO"/>
    <property type="match status" value="1"/>
</dbReference>
<feature type="non-terminal residue" evidence="2">
    <location>
        <position position="1"/>
    </location>
</feature>
<protein>
    <submittedName>
        <fullName evidence="2">Alpha-tocopherol transfer protein</fullName>
    </submittedName>
</protein>
<dbReference type="EMBL" id="GEMB01000375">
    <property type="protein sequence ID" value="JAS02746.1"/>
    <property type="molecule type" value="Transcribed_RNA"/>
</dbReference>
<dbReference type="PANTHER" id="PTHR10174:SF208">
    <property type="entry name" value="CRAL-TRIO DOMAIN-CONTAINING PROTEIN DDB_G0278031"/>
    <property type="match status" value="1"/>
</dbReference>
<dbReference type="SUPFAM" id="SSF52087">
    <property type="entry name" value="CRAL/TRIO domain"/>
    <property type="match status" value="1"/>
</dbReference>
<dbReference type="CDD" id="cd00170">
    <property type="entry name" value="SEC14"/>
    <property type="match status" value="1"/>
</dbReference>
<dbReference type="AlphaFoldDB" id="A0A161MKF9"/>
<dbReference type="PROSITE" id="PS50191">
    <property type="entry name" value="CRAL_TRIO"/>
    <property type="match status" value="1"/>
</dbReference>
<dbReference type="PANTHER" id="PTHR10174">
    <property type="entry name" value="ALPHA-TOCOPHEROL TRANSFER PROTEIN-RELATED"/>
    <property type="match status" value="1"/>
</dbReference>
<dbReference type="InterPro" id="IPR001251">
    <property type="entry name" value="CRAL-TRIO_dom"/>
</dbReference>